<evidence type="ECO:0000256" key="4">
    <source>
        <dbReference type="SAM" id="SignalP"/>
    </source>
</evidence>
<dbReference type="OrthoDB" id="6083760at2"/>
<evidence type="ECO:0000256" key="1">
    <source>
        <dbReference type="ARBA" id="ARBA00010062"/>
    </source>
</evidence>
<accession>A0A433JAA6</accession>
<evidence type="ECO:0000256" key="3">
    <source>
        <dbReference type="ARBA" id="ARBA00022970"/>
    </source>
</evidence>
<name>A0A433JAA6_9PROT</name>
<dbReference type="AlphaFoldDB" id="A0A433JAA6"/>
<feature type="domain" description="Leucine-binding protein" evidence="5">
    <location>
        <begin position="29"/>
        <end position="370"/>
    </location>
</feature>
<dbReference type="InterPro" id="IPR028082">
    <property type="entry name" value="Peripla_BP_I"/>
</dbReference>
<protein>
    <submittedName>
        <fullName evidence="6">ABC transporter substrate-binding protein</fullName>
    </submittedName>
</protein>
<evidence type="ECO:0000313" key="6">
    <source>
        <dbReference type="EMBL" id="RUQ72198.1"/>
    </source>
</evidence>
<dbReference type="GO" id="GO:0006865">
    <property type="term" value="P:amino acid transport"/>
    <property type="evidence" value="ECO:0007669"/>
    <property type="project" value="UniProtKB-KW"/>
</dbReference>
<dbReference type="Proteomes" id="UP000280346">
    <property type="component" value="Unassembled WGS sequence"/>
</dbReference>
<proteinExistence type="inferred from homology"/>
<dbReference type="CDD" id="cd20013">
    <property type="entry name" value="PBP1_RPA0985_benzoate-like"/>
    <property type="match status" value="1"/>
</dbReference>
<keyword evidence="7" id="KW-1185">Reference proteome</keyword>
<keyword evidence="3" id="KW-0029">Amino-acid transport</keyword>
<dbReference type="EMBL" id="RZIJ01000007">
    <property type="protein sequence ID" value="RUQ72198.1"/>
    <property type="molecule type" value="Genomic_DNA"/>
</dbReference>
<dbReference type="Gene3D" id="3.40.50.2300">
    <property type="match status" value="2"/>
</dbReference>
<dbReference type="PANTHER" id="PTHR30483:SF6">
    <property type="entry name" value="PERIPLASMIC BINDING PROTEIN OF ABC TRANSPORTER FOR NATURAL AMINO ACIDS"/>
    <property type="match status" value="1"/>
</dbReference>
<keyword evidence="2 4" id="KW-0732">Signal</keyword>
<sequence>MSLRSLMLGTAMATAAILPLADGAAAKAYKVGLVVSLSGPTASLGQQIERGAKLYQSLHKNGLGDDTVELIVRDDTGPAPDVAKRLAQELVVRDKVDVLAGIIFTPNANAIAPIATQAKVPFVIMNAASWATTKASPYIVRVSQTLPQITVPLAQWAAKQPDIKSVYTLVSDYAPGIEAEEAFASGLKEAGKTVTASVRVPVQSPDFVPFLQKVKDAKPDALYVFLPGGTQSTALMKAYQSLGLKEAGVRLIGSGEVAVEDELPNMGDAALGVVTGFHYSTSHDSKLNADFVKAWQAAYGADSVPTFMGVGGYDGMAAIHGAIKALKGKFTGEAAVEAMRHWSAESPRGPIAIDPDTRDIVQNIYIRRVEKVDGALRNVEFETFAAVKDPGKAAK</sequence>
<feature type="signal peptide" evidence="4">
    <location>
        <begin position="1"/>
        <end position="15"/>
    </location>
</feature>
<evidence type="ECO:0000256" key="2">
    <source>
        <dbReference type="ARBA" id="ARBA00022729"/>
    </source>
</evidence>
<evidence type="ECO:0000259" key="5">
    <source>
        <dbReference type="Pfam" id="PF13458"/>
    </source>
</evidence>
<comment type="caution">
    <text evidence="6">The sequence shown here is derived from an EMBL/GenBank/DDBJ whole genome shotgun (WGS) entry which is preliminary data.</text>
</comment>
<comment type="similarity">
    <text evidence="1">Belongs to the leucine-binding protein family.</text>
</comment>
<dbReference type="SUPFAM" id="SSF53822">
    <property type="entry name" value="Periplasmic binding protein-like I"/>
    <property type="match status" value="1"/>
</dbReference>
<dbReference type="InterPro" id="IPR028081">
    <property type="entry name" value="Leu-bd"/>
</dbReference>
<reference evidence="6 7" key="1">
    <citation type="submission" date="2018-12" db="EMBL/GenBank/DDBJ databases">
        <authorList>
            <person name="Yang Y."/>
        </authorList>
    </citation>
    <scope>NUCLEOTIDE SEQUENCE [LARGE SCALE GENOMIC DNA]</scope>
    <source>
        <strain evidence="6 7">GSF71</strain>
    </source>
</reference>
<dbReference type="Pfam" id="PF13458">
    <property type="entry name" value="Peripla_BP_6"/>
    <property type="match status" value="1"/>
</dbReference>
<evidence type="ECO:0000313" key="7">
    <source>
        <dbReference type="Proteomes" id="UP000280346"/>
    </source>
</evidence>
<keyword evidence="3" id="KW-0813">Transport</keyword>
<gene>
    <name evidence="6" type="ORF">EJ913_11650</name>
</gene>
<feature type="chain" id="PRO_5019232752" evidence="4">
    <location>
        <begin position="16"/>
        <end position="395"/>
    </location>
</feature>
<dbReference type="InterPro" id="IPR051010">
    <property type="entry name" value="BCAA_transport"/>
</dbReference>
<organism evidence="6 7">
    <name type="scientific">Azospirillum doebereinerae</name>
    <dbReference type="NCBI Taxonomy" id="92933"/>
    <lineage>
        <taxon>Bacteria</taxon>
        <taxon>Pseudomonadati</taxon>
        <taxon>Pseudomonadota</taxon>
        <taxon>Alphaproteobacteria</taxon>
        <taxon>Rhodospirillales</taxon>
        <taxon>Azospirillaceae</taxon>
        <taxon>Azospirillum</taxon>
    </lineage>
</organism>
<dbReference type="PANTHER" id="PTHR30483">
    <property type="entry name" value="LEUCINE-SPECIFIC-BINDING PROTEIN"/>
    <property type="match status" value="1"/>
</dbReference>
<dbReference type="RefSeq" id="WP_126997920.1">
    <property type="nucleotide sequence ID" value="NZ_JBNPXW010000005.1"/>
</dbReference>